<organism evidence="4 5">
    <name type="scientific">Latilactobacillus graminis DSM 20719</name>
    <dbReference type="NCBI Taxonomy" id="1423752"/>
    <lineage>
        <taxon>Bacteria</taxon>
        <taxon>Bacillati</taxon>
        <taxon>Bacillota</taxon>
        <taxon>Bacilli</taxon>
        <taxon>Lactobacillales</taxon>
        <taxon>Lactobacillaceae</taxon>
        <taxon>Latilactobacillus</taxon>
    </lineage>
</organism>
<dbReference type="InterPro" id="IPR025194">
    <property type="entry name" value="RodZ-like_C"/>
</dbReference>
<comment type="caution">
    <text evidence="4">The sequence shown here is derived from an EMBL/GenBank/DDBJ whole genome shotgun (WGS) entry which is preliminary data.</text>
</comment>
<dbReference type="PANTHER" id="PTHR34475">
    <property type="match status" value="1"/>
</dbReference>
<accession>A0AA89I0V4</accession>
<protein>
    <recommendedName>
        <fullName evidence="3">Cytoskeleton protein RodZ-like C-terminal domain-containing protein</fullName>
    </recommendedName>
</protein>
<dbReference type="Pfam" id="PF13464">
    <property type="entry name" value="RodZ_C"/>
    <property type="match status" value="1"/>
</dbReference>
<dbReference type="CDD" id="cd00093">
    <property type="entry name" value="HTH_XRE"/>
    <property type="match status" value="1"/>
</dbReference>
<dbReference type="SUPFAM" id="SSF47413">
    <property type="entry name" value="lambda repressor-like DNA-binding domains"/>
    <property type="match status" value="1"/>
</dbReference>
<dbReference type="Proteomes" id="UP000050823">
    <property type="component" value="Unassembled WGS sequence"/>
</dbReference>
<name>A0AA89I0V4_9LACO</name>
<keyword evidence="2" id="KW-1133">Transmembrane helix</keyword>
<proteinExistence type="predicted"/>
<dbReference type="GO" id="GO:0003677">
    <property type="term" value="F:DNA binding"/>
    <property type="evidence" value="ECO:0007669"/>
    <property type="project" value="InterPro"/>
</dbReference>
<evidence type="ECO:0000256" key="1">
    <source>
        <dbReference type="SAM" id="MobiDB-lite"/>
    </source>
</evidence>
<feature type="domain" description="Cytoskeleton protein RodZ-like C-terminal" evidence="3">
    <location>
        <begin position="235"/>
        <end position="298"/>
    </location>
</feature>
<evidence type="ECO:0000313" key="5">
    <source>
        <dbReference type="Proteomes" id="UP000050823"/>
    </source>
</evidence>
<dbReference type="PANTHER" id="PTHR34475:SF1">
    <property type="entry name" value="CYTOSKELETON PROTEIN RODZ"/>
    <property type="match status" value="1"/>
</dbReference>
<keyword evidence="2" id="KW-0472">Membrane</keyword>
<dbReference type="Gene3D" id="1.10.260.40">
    <property type="entry name" value="lambda repressor-like DNA-binding domains"/>
    <property type="match status" value="1"/>
</dbReference>
<evidence type="ECO:0000259" key="3">
    <source>
        <dbReference type="Pfam" id="PF13464"/>
    </source>
</evidence>
<dbReference type="AlphaFoldDB" id="A0AA89I0V4"/>
<evidence type="ECO:0000313" key="4">
    <source>
        <dbReference type="EMBL" id="KRM20658.1"/>
    </source>
</evidence>
<dbReference type="InterPro" id="IPR001387">
    <property type="entry name" value="Cro/C1-type_HTH"/>
</dbReference>
<sequence>MELIMNEIGQKLREARIEKGYTLDDLQQITKIQKRYLIAIEEGNFDALPGSFYVRAFIKQYAQTVGLDNDALLAEYQDTLPNTKPEEYVEKSVENQTRLTRETTDSKWSKWRNLLPQITIVAIVIIIIAVVYGIALSNRGKDREALNETSSSVTVSGDKPAVKKASSNKDQTAESRQQAASESRAQQASKQAATEKTKKQDLSAKMTSINGSQQTFEIKNLPAKTNQITFSAEKSAAWVSLTANGTQIWQGSVAVGAEQTAELPEGVTQFSIQTGNAPATKMKINGTDVNLNPNNEATFVRTINFTATLAK</sequence>
<dbReference type="Pfam" id="PF13413">
    <property type="entry name" value="HTH_25"/>
    <property type="match status" value="1"/>
</dbReference>
<gene>
    <name evidence="4" type="ORF">FC90_GL000020</name>
</gene>
<keyword evidence="2" id="KW-0812">Transmembrane</keyword>
<evidence type="ECO:0000256" key="2">
    <source>
        <dbReference type="SAM" id="Phobius"/>
    </source>
</evidence>
<feature type="transmembrane region" description="Helical" evidence="2">
    <location>
        <begin position="114"/>
        <end position="135"/>
    </location>
</feature>
<dbReference type="InterPro" id="IPR010982">
    <property type="entry name" value="Lambda_DNA-bd_dom_sf"/>
</dbReference>
<feature type="compositionally biased region" description="Basic and acidic residues" evidence="1">
    <location>
        <begin position="193"/>
        <end position="202"/>
    </location>
</feature>
<reference evidence="4 5" key="1">
    <citation type="journal article" date="2015" name="Genome Announc.">
        <title>Expanding the biotechnology potential of lactobacilli through comparative genomics of 213 strains and associated genera.</title>
        <authorList>
            <person name="Sun Z."/>
            <person name="Harris H.M."/>
            <person name="McCann A."/>
            <person name="Guo C."/>
            <person name="Argimon S."/>
            <person name="Zhang W."/>
            <person name="Yang X."/>
            <person name="Jeffery I.B."/>
            <person name="Cooney J.C."/>
            <person name="Kagawa T.F."/>
            <person name="Liu W."/>
            <person name="Song Y."/>
            <person name="Salvetti E."/>
            <person name="Wrobel A."/>
            <person name="Rasinkangas P."/>
            <person name="Parkhill J."/>
            <person name="Rea M.C."/>
            <person name="O'Sullivan O."/>
            <person name="Ritari J."/>
            <person name="Douillard F.P."/>
            <person name="Paul Ross R."/>
            <person name="Yang R."/>
            <person name="Briner A.E."/>
            <person name="Felis G.E."/>
            <person name="de Vos W.M."/>
            <person name="Barrangou R."/>
            <person name="Klaenhammer T.R."/>
            <person name="Caufield P.W."/>
            <person name="Cui Y."/>
            <person name="Zhang H."/>
            <person name="O'Toole P.W."/>
        </authorList>
    </citation>
    <scope>NUCLEOTIDE SEQUENCE [LARGE SCALE GENOMIC DNA]</scope>
    <source>
        <strain evidence="4 5">DSM 20719</strain>
    </source>
</reference>
<dbReference type="EMBL" id="AYZB01000066">
    <property type="protein sequence ID" value="KRM20658.1"/>
    <property type="molecule type" value="Genomic_DNA"/>
</dbReference>
<feature type="compositionally biased region" description="Low complexity" evidence="1">
    <location>
        <begin position="174"/>
        <end position="192"/>
    </location>
</feature>
<dbReference type="InterPro" id="IPR050400">
    <property type="entry name" value="Bact_Cytoskel_RodZ"/>
</dbReference>
<feature type="region of interest" description="Disordered" evidence="1">
    <location>
        <begin position="143"/>
        <end position="205"/>
    </location>
</feature>